<comment type="catalytic activity">
    <reaction evidence="16">
        <text>RX + glutathione = an S-substituted glutathione + a halide anion + H(+)</text>
        <dbReference type="Rhea" id="RHEA:16437"/>
        <dbReference type="ChEBI" id="CHEBI:15378"/>
        <dbReference type="ChEBI" id="CHEBI:16042"/>
        <dbReference type="ChEBI" id="CHEBI:17792"/>
        <dbReference type="ChEBI" id="CHEBI:57925"/>
        <dbReference type="ChEBI" id="CHEBI:90779"/>
        <dbReference type="EC" id="2.5.1.18"/>
    </reaction>
    <physiologicalReaction direction="left-to-right" evidence="16">
        <dbReference type="Rhea" id="RHEA:16438"/>
    </physiologicalReaction>
</comment>
<evidence type="ECO:0000256" key="4">
    <source>
        <dbReference type="ARBA" id="ARBA00010459"/>
    </source>
</evidence>
<dbReference type="GO" id="GO:0005741">
    <property type="term" value="C:mitochondrial outer membrane"/>
    <property type="evidence" value="ECO:0007669"/>
    <property type="project" value="UniProtKB-SubCell"/>
</dbReference>
<keyword evidence="8" id="KW-1000">Mitochondrion outer membrane</keyword>
<protein>
    <recommendedName>
        <fullName evidence="15">Microsomal glutathione S-transferase 1</fullName>
        <ecNumber evidence="5">2.5.1.18</ecNumber>
    </recommendedName>
</protein>
<keyword evidence="10 17" id="KW-1133">Transmembrane helix</keyword>
<evidence type="ECO:0000256" key="10">
    <source>
        <dbReference type="ARBA" id="ARBA00022989"/>
    </source>
</evidence>
<dbReference type="AlphaFoldDB" id="A0A9Q1C5B0"/>
<evidence type="ECO:0000256" key="14">
    <source>
        <dbReference type="ARBA" id="ARBA00038540"/>
    </source>
</evidence>
<evidence type="ECO:0000256" key="9">
    <source>
        <dbReference type="ARBA" id="ARBA00022824"/>
    </source>
</evidence>
<gene>
    <name evidence="18" type="ORF">HOLleu_15940</name>
</gene>
<accession>A0A9Q1C5B0</accession>
<evidence type="ECO:0000256" key="16">
    <source>
        <dbReference type="ARBA" id="ARBA00049385"/>
    </source>
</evidence>
<dbReference type="Gene3D" id="1.20.120.550">
    <property type="entry name" value="Membrane associated eicosanoid/glutathione metabolism-like domain"/>
    <property type="match status" value="1"/>
</dbReference>
<keyword evidence="9" id="KW-0256">Endoplasmic reticulum</keyword>
<dbReference type="Pfam" id="PF01124">
    <property type="entry name" value="MAPEG"/>
    <property type="match status" value="1"/>
</dbReference>
<dbReference type="EC" id="2.5.1.18" evidence="5"/>
<evidence type="ECO:0000256" key="1">
    <source>
        <dbReference type="ARBA" id="ARBA00003701"/>
    </source>
</evidence>
<feature type="transmembrane region" description="Helical" evidence="17">
    <location>
        <begin position="133"/>
        <end position="151"/>
    </location>
</feature>
<evidence type="ECO:0000256" key="8">
    <source>
        <dbReference type="ARBA" id="ARBA00022787"/>
    </source>
</evidence>
<keyword evidence="6" id="KW-0808">Transferase</keyword>
<evidence type="ECO:0000256" key="12">
    <source>
        <dbReference type="ARBA" id="ARBA00023128"/>
    </source>
</evidence>
<evidence type="ECO:0000256" key="7">
    <source>
        <dbReference type="ARBA" id="ARBA00022692"/>
    </source>
</evidence>
<comment type="caution">
    <text evidence="18">The sequence shown here is derived from an EMBL/GenBank/DDBJ whole genome shotgun (WGS) entry which is preliminary data.</text>
</comment>
<dbReference type="GO" id="GO:0004364">
    <property type="term" value="F:glutathione transferase activity"/>
    <property type="evidence" value="ECO:0007669"/>
    <property type="project" value="UniProtKB-EC"/>
</dbReference>
<reference evidence="18" key="1">
    <citation type="submission" date="2021-10" db="EMBL/GenBank/DDBJ databases">
        <title>Tropical sea cucumber genome reveals ecological adaptation and Cuvierian tubules defense mechanism.</title>
        <authorList>
            <person name="Chen T."/>
        </authorList>
    </citation>
    <scope>NUCLEOTIDE SEQUENCE</scope>
    <source>
        <strain evidence="18">Nanhai2018</strain>
        <tissue evidence="18">Muscle</tissue>
    </source>
</reference>
<dbReference type="PANTHER" id="PTHR10689:SF6">
    <property type="entry name" value="MICROSOMAL GLUTATHIONE S-TRANSFERASE 1"/>
    <property type="match status" value="1"/>
</dbReference>
<evidence type="ECO:0000256" key="17">
    <source>
        <dbReference type="SAM" id="Phobius"/>
    </source>
</evidence>
<feature type="transmembrane region" description="Helical" evidence="17">
    <location>
        <begin position="84"/>
        <end position="101"/>
    </location>
</feature>
<dbReference type="FunFam" id="1.20.120.550:FF:000002">
    <property type="entry name" value="Microsomal glutathione S-transferase 1"/>
    <property type="match status" value="1"/>
</dbReference>
<evidence type="ECO:0000256" key="2">
    <source>
        <dbReference type="ARBA" id="ARBA00004294"/>
    </source>
</evidence>
<keyword evidence="12" id="KW-0496">Mitochondrion</keyword>
<sequence>MDGLFSSPQFHAYAKYGTIAILKMMILGPLTATTRRLKGFYSSNPEDYKAFSNLSSHEISAHLTKRDPYIERIRRCHRNDLENIIPFITFGFLYVSVANPSLEACLWRFRVFLAARILHTVCYLVPLPQPSRLLAFAVGWIATVSMGWAILTS</sequence>
<dbReference type="Proteomes" id="UP001152320">
    <property type="component" value="Chromosome 7"/>
</dbReference>
<feature type="transmembrane region" description="Helical" evidence="17">
    <location>
        <begin position="12"/>
        <end position="32"/>
    </location>
</feature>
<evidence type="ECO:0000313" key="18">
    <source>
        <dbReference type="EMBL" id="KAJ8038498.1"/>
    </source>
</evidence>
<dbReference type="PANTHER" id="PTHR10689">
    <property type="entry name" value="MICROSOMAL GLUTATHIONE S-TRANSFERASE 1"/>
    <property type="match status" value="1"/>
</dbReference>
<dbReference type="EMBL" id="JAIZAY010000007">
    <property type="protein sequence ID" value="KAJ8038498.1"/>
    <property type="molecule type" value="Genomic_DNA"/>
</dbReference>
<keyword evidence="11" id="KW-0007">Acetylation</keyword>
<dbReference type="OrthoDB" id="193139at2759"/>
<keyword evidence="19" id="KW-1185">Reference proteome</keyword>
<dbReference type="InterPro" id="IPR040162">
    <property type="entry name" value="MGST1-like"/>
</dbReference>
<comment type="function">
    <text evidence="1">Conjugation of reduced glutathione to a wide number of exogenous and endogenous hydrophobic electrophiles.</text>
</comment>
<evidence type="ECO:0000256" key="13">
    <source>
        <dbReference type="ARBA" id="ARBA00023136"/>
    </source>
</evidence>
<name>A0A9Q1C5B0_HOLLE</name>
<dbReference type="GO" id="GO:0005789">
    <property type="term" value="C:endoplasmic reticulum membrane"/>
    <property type="evidence" value="ECO:0007669"/>
    <property type="project" value="UniProtKB-SubCell"/>
</dbReference>
<evidence type="ECO:0000256" key="6">
    <source>
        <dbReference type="ARBA" id="ARBA00022679"/>
    </source>
</evidence>
<evidence type="ECO:0000256" key="5">
    <source>
        <dbReference type="ARBA" id="ARBA00012452"/>
    </source>
</evidence>
<dbReference type="SUPFAM" id="SSF161084">
    <property type="entry name" value="MAPEG domain-like"/>
    <property type="match status" value="1"/>
</dbReference>
<comment type="subcellular location">
    <subcellularLocation>
        <location evidence="3">Endoplasmic reticulum membrane</location>
        <topology evidence="3">Multi-pass membrane protein</topology>
    </subcellularLocation>
    <subcellularLocation>
        <location evidence="2">Mitochondrion outer membrane</location>
    </subcellularLocation>
</comment>
<dbReference type="InterPro" id="IPR023352">
    <property type="entry name" value="MAPEG-like_dom_sf"/>
</dbReference>
<keyword evidence="13 17" id="KW-0472">Membrane</keyword>
<evidence type="ECO:0000256" key="3">
    <source>
        <dbReference type="ARBA" id="ARBA00004477"/>
    </source>
</evidence>
<evidence type="ECO:0000313" key="19">
    <source>
        <dbReference type="Proteomes" id="UP001152320"/>
    </source>
</evidence>
<comment type="subunit">
    <text evidence="14">Homotrimer; The trimer binds only one molecule of glutathione.</text>
</comment>
<dbReference type="InterPro" id="IPR001129">
    <property type="entry name" value="Membr-assoc_MAPEG"/>
</dbReference>
<organism evidence="18 19">
    <name type="scientific">Holothuria leucospilota</name>
    <name type="common">Black long sea cucumber</name>
    <name type="synonym">Mertensiothuria leucospilota</name>
    <dbReference type="NCBI Taxonomy" id="206669"/>
    <lineage>
        <taxon>Eukaryota</taxon>
        <taxon>Metazoa</taxon>
        <taxon>Echinodermata</taxon>
        <taxon>Eleutherozoa</taxon>
        <taxon>Echinozoa</taxon>
        <taxon>Holothuroidea</taxon>
        <taxon>Aspidochirotacea</taxon>
        <taxon>Aspidochirotida</taxon>
        <taxon>Holothuriidae</taxon>
        <taxon>Holothuria</taxon>
    </lineage>
</organism>
<evidence type="ECO:0000256" key="11">
    <source>
        <dbReference type="ARBA" id="ARBA00022990"/>
    </source>
</evidence>
<keyword evidence="7 17" id="KW-0812">Transmembrane</keyword>
<comment type="similarity">
    <text evidence="4">Belongs to the MAPEG family.</text>
</comment>
<evidence type="ECO:0000256" key="15">
    <source>
        <dbReference type="ARBA" id="ARBA00039397"/>
    </source>
</evidence>
<proteinExistence type="inferred from homology"/>